<dbReference type="SUPFAM" id="SSF46689">
    <property type="entry name" value="Homeodomain-like"/>
    <property type="match status" value="1"/>
</dbReference>
<dbReference type="PANTHER" id="PTHR43280">
    <property type="entry name" value="ARAC-FAMILY TRANSCRIPTIONAL REGULATOR"/>
    <property type="match status" value="1"/>
</dbReference>
<dbReference type="STRING" id="670482.SAMN04488542_101196"/>
<dbReference type="RefSeq" id="WP_091225958.1">
    <property type="nucleotide sequence ID" value="NZ_FNBG01000001.1"/>
</dbReference>
<evidence type="ECO:0000313" key="6">
    <source>
        <dbReference type="Proteomes" id="UP000198972"/>
    </source>
</evidence>
<name>A0A1G7EGE8_9BACL</name>
<dbReference type="Gene3D" id="1.10.10.60">
    <property type="entry name" value="Homeodomain-like"/>
    <property type="match status" value="2"/>
</dbReference>
<dbReference type="Pfam" id="PF07883">
    <property type="entry name" value="Cupin_2"/>
    <property type="match status" value="1"/>
</dbReference>
<dbReference type="GO" id="GO:0003700">
    <property type="term" value="F:DNA-binding transcription factor activity"/>
    <property type="evidence" value="ECO:0007669"/>
    <property type="project" value="InterPro"/>
</dbReference>
<feature type="domain" description="HTH araC/xylS-type" evidence="4">
    <location>
        <begin position="205"/>
        <end position="287"/>
    </location>
</feature>
<evidence type="ECO:0000256" key="3">
    <source>
        <dbReference type="ARBA" id="ARBA00023163"/>
    </source>
</evidence>
<dbReference type="PANTHER" id="PTHR43280:SF2">
    <property type="entry name" value="HTH-TYPE TRANSCRIPTIONAL REGULATOR EXSA"/>
    <property type="match status" value="1"/>
</dbReference>
<dbReference type="InterPro" id="IPR009057">
    <property type="entry name" value="Homeodomain-like_sf"/>
</dbReference>
<dbReference type="GO" id="GO:0043565">
    <property type="term" value="F:sequence-specific DNA binding"/>
    <property type="evidence" value="ECO:0007669"/>
    <property type="project" value="InterPro"/>
</dbReference>
<dbReference type="SMART" id="SM00342">
    <property type="entry name" value="HTH_ARAC"/>
    <property type="match status" value="1"/>
</dbReference>
<keyword evidence="2" id="KW-0238">DNA-binding</keyword>
<dbReference type="Pfam" id="PF12833">
    <property type="entry name" value="HTH_18"/>
    <property type="match status" value="1"/>
</dbReference>
<dbReference type="InterPro" id="IPR013096">
    <property type="entry name" value="Cupin_2"/>
</dbReference>
<dbReference type="PROSITE" id="PS01124">
    <property type="entry name" value="HTH_ARAC_FAMILY_2"/>
    <property type="match status" value="1"/>
</dbReference>
<reference evidence="5 6" key="1">
    <citation type="submission" date="2016-10" db="EMBL/GenBank/DDBJ databases">
        <authorList>
            <person name="de Groot N.N."/>
        </authorList>
    </citation>
    <scope>NUCLEOTIDE SEQUENCE [LARGE SCALE GENOMIC DNA]</scope>
    <source>
        <strain evidence="5 6">DSM 28129</strain>
    </source>
</reference>
<accession>A0A1G7EGE8</accession>
<keyword evidence="1" id="KW-0805">Transcription regulation</keyword>
<dbReference type="AlphaFoldDB" id="A0A1G7EGE8"/>
<evidence type="ECO:0000313" key="5">
    <source>
        <dbReference type="EMBL" id="SDE62729.1"/>
    </source>
</evidence>
<dbReference type="Gene3D" id="2.60.120.10">
    <property type="entry name" value="Jelly Rolls"/>
    <property type="match status" value="1"/>
</dbReference>
<dbReference type="InterPro" id="IPR018060">
    <property type="entry name" value="HTH_AraC"/>
</dbReference>
<sequence>MSILYPDKFFPHYRSEACLYSPHTRHVKQGWVCGRHVHHTMLEMLLVLDGHQTTILGSTEYEQHAGDLIIISPMQVHDFQVRHAGSSSFFTMHIYLEDSEFLYWVGAHNKGFYTKDHPLNVRLAPSMRKLMDMLLHTNTPKMSVLRELYTILGHMEDYFSSELKSEEASMQIELPTLIAREIQKMVLRKDVEESRENDESTGDWLEDISHRLGVSRRHCHRIFSQAFGIPPREYLMILKQQEAMYMLATSNESIEQIAYRIGYENVQSFSRQFTAWAGCTPSFFRKNNVDQCHHLTPIHVG</sequence>
<keyword evidence="6" id="KW-1185">Reference proteome</keyword>
<protein>
    <submittedName>
        <fullName evidence="5">AraC-like ligand binding domain-containing protein</fullName>
    </submittedName>
</protein>
<dbReference type="OrthoDB" id="1975977at2"/>
<evidence type="ECO:0000259" key="4">
    <source>
        <dbReference type="PROSITE" id="PS01124"/>
    </source>
</evidence>
<keyword evidence="3" id="KW-0804">Transcription</keyword>
<dbReference type="Proteomes" id="UP000198972">
    <property type="component" value="Unassembled WGS sequence"/>
</dbReference>
<dbReference type="InterPro" id="IPR037923">
    <property type="entry name" value="HTH-like"/>
</dbReference>
<dbReference type="InterPro" id="IPR014710">
    <property type="entry name" value="RmlC-like_jellyroll"/>
</dbReference>
<dbReference type="EMBL" id="FNBG01000001">
    <property type="protein sequence ID" value="SDE62729.1"/>
    <property type="molecule type" value="Genomic_DNA"/>
</dbReference>
<evidence type="ECO:0000256" key="1">
    <source>
        <dbReference type="ARBA" id="ARBA00023015"/>
    </source>
</evidence>
<organism evidence="5 6">
    <name type="scientific">Fontibacillus panacisegetis</name>
    <dbReference type="NCBI Taxonomy" id="670482"/>
    <lineage>
        <taxon>Bacteria</taxon>
        <taxon>Bacillati</taxon>
        <taxon>Bacillota</taxon>
        <taxon>Bacilli</taxon>
        <taxon>Bacillales</taxon>
        <taxon>Paenibacillaceae</taxon>
        <taxon>Fontibacillus</taxon>
    </lineage>
</organism>
<proteinExistence type="predicted"/>
<gene>
    <name evidence="5" type="ORF">SAMN04488542_101196</name>
</gene>
<dbReference type="SUPFAM" id="SSF51215">
    <property type="entry name" value="Regulatory protein AraC"/>
    <property type="match status" value="1"/>
</dbReference>
<evidence type="ECO:0000256" key="2">
    <source>
        <dbReference type="ARBA" id="ARBA00023125"/>
    </source>
</evidence>